<sequence>MGLFSCLAKCVSELILIGINLILALGGALVLYVGIYMRHTGWVEVIKGYWSPIDGIVTALIVIGSLIIALAVLGSIAALCRWRLGLCLYACVVLLVFILFVVVAVAAFILRHTANDWEDTTYPASSDEESVKENFDQAYCYAQGEYICNQASVSDALTMFVPTLDSSIASLFENMTGGVNTLCDSYLGDYDELSDVCDGCDRAREFKNFSSVVNWANDKCPRTSETLTWCGIFLTTGSANSSSGTAPYSECRTEFLNLVEKYSLWLGIGSIIVCAAAIMIITFACVLRRRPAAARDTNSSYAVELVLIAINCVLALGGALILYVGAFMRHNGWVDVMQGYWTNIDAVVTAFIVVGSVIIGLAILGSIAAVCRWRSGLCTYAIIVLLFLILFVVVAMAAFTMMHKADSWADTTYPADNQEEGVKTNFDQVYCYAQGEYICNEASVSEALAMFAPELNSTIVALFENMTGSVDTLCDDYLSDYSELESLCDGCDTARKYENYTSIVDWANDQCPRTNSTMVWCGKFLASCSTNVTVGTAPYTECRVEFLDLVEDYSLYLGLGSLSIVCASALIIIIFACCLRRKLLDYDHTDTYTSSLGGDLLTPTTVQTRYSKV</sequence>
<dbReference type="PANTHER" id="PTHR19282">
    <property type="entry name" value="TETRASPANIN"/>
    <property type="match status" value="1"/>
</dbReference>
<dbReference type="PRINTS" id="PR00259">
    <property type="entry name" value="TMFOUR"/>
</dbReference>
<evidence type="ECO:0000256" key="1">
    <source>
        <dbReference type="ARBA" id="ARBA00004141"/>
    </source>
</evidence>
<gene>
    <name evidence="6" type="ORF">JM16_005038</name>
</gene>
<dbReference type="PANTHER" id="PTHR19282:SF522">
    <property type="entry name" value="TETRASPANIN"/>
    <property type="match status" value="1"/>
</dbReference>
<dbReference type="AlphaFoldDB" id="A0A8T0LXX7"/>
<evidence type="ECO:0000256" key="3">
    <source>
        <dbReference type="ARBA" id="ARBA00022989"/>
    </source>
</evidence>
<feature type="transmembrane region" description="Helical" evidence="5">
    <location>
        <begin position="12"/>
        <end position="35"/>
    </location>
</feature>
<feature type="transmembrane region" description="Helical" evidence="5">
    <location>
        <begin position="377"/>
        <end position="399"/>
    </location>
</feature>
<dbReference type="Pfam" id="PF00335">
    <property type="entry name" value="Tetraspanin"/>
    <property type="match status" value="2"/>
</dbReference>
<name>A0A8T0LXX7_9STRA</name>
<dbReference type="EMBL" id="JPWV03000117">
    <property type="protein sequence ID" value="KAG2524331.1"/>
    <property type="molecule type" value="Genomic_DNA"/>
</dbReference>
<evidence type="ECO:0008006" key="8">
    <source>
        <dbReference type="Google" id="ProtNLM"/>
    </source>
</evidence>
<evidence type="ECO:0000256" key="2">
    <source>
        <dbReference type="ARBA" id="ARBA00022692"/>
    </source>
</evidence>
<evidence type="ECO:0000256" key="5">
    <source>
        <dbReference type="SAM" id="Phobius"/>
    </source>
</evidence>
<feature type="transmembrane region" description="Helical" evidence="5">
    <location>
        <begin position="299"/>
        <end position="326"/>
    </location>
</feature>
<feature type="transmembrane region" description="Helical" evidence="5">
    <location>
        <begin position="55"/>
        <end position="79"/>
    </location>
</feature>
<keyword evidence="3 5" id="KW-1133">Transmembrane helix</keyword>
<dbReference type="InterPro" id="IPR018499">
    <property type="entry name" value="Tetraspanin/Peripherin"/>
</dbReference>
<feature type="transmembrane region" description="Helical" evidence="5">
    <location>
        <begin position="262"/>
        <end position="287"/>
    </location>
</feature>
<dbReference type="Proteomes" id="UP000785171">
    <property type="component" value="Unassembled WGS sequence"/>
</dbReference>
<dbReference type="GO" id="GO:0016020">
    <property type="term" value="C:membrane"/>
    <property type="evidence" value="ECO:0007669"/>
    <property type="project" value="UniProtKB-SubCell"/>
</dbReference>
<keyword evidence="2 5" id="KW-0812">Transmembrane</keyword>
<evidence type="ECO:0000256" key="4">
    <source>
        <dbReference type="ARBA" id="ARBA00023136"/>
    </source>
</evidence>
<protein>
    <recommendedName>
        <fullName evidence="8">Tetraspanin</fullName>
    </recommendedName>
</protein>
<evidence type="ECO:0000313" key="6">
    <source>
        <dbReference type="EMBL" id="KAG2524331.1"/>
    </source>
</evidence>
<evidence type="ECO:0000313" key="7">
    <source>
        <dbReference type="Proteomes" id="UP000785171"/>
    </source>
</evidence>
<feature type="transmembrane region" description="Helical" evidence="5">
    <location>
        <begin position="555"/>
        <end position="579"/>
    </location>
</feature>
<reference evidence="6" key="1">
    <citation type="journal article" date="2015" name="Genom Data">
        <title>Genome sequences of six Phytophthora species associated with forests in New Zealand.</title>
        <authorList>
            <person name="Studholme D.J."/>
            <person name="McDougal R.L."/>
            <person name="Sambles C."/>
            <person name="Hansen E."/>
            <person name="Hardy G."/>
            <person name="Grant M."/>
            <person name="Ganley R.J."/>
            <person name="Williams N.M."/>
        </authorList>
    </citation>
    <scope>NUCLEOTIDE SEQUENCE</scope>
    <source>
        <strain evidence="6">NZFS 2646</strain>
    </source>
</reference>
<feature type="transmembrane region" description="Helical" evidence="5">
    <location>
        <begin position="346"/>
        <end position="370"/>
    </location>
</feature>
<reference evidence="6" key="2">
    <citation type="submission" date="2020-06" db="EMBL/GenBank/DDBJ databases">
        <authorList>
            <person name="Studholme D.J."/>
        </authorList>
    </citation>
    <scope>NUCLEOTIDE SEQUENCE</scope>
    <source>
        <strain evidence="6">NZFS 2646</strain>
    </source>
</reference>
<organism evidence="6 7">
    <name type="scientific">Phytophthora kernoviae</name>
    <dbReference type="NCBI Taxonomy" id="325452"/>
    <lineage>
        <taxon>Eukaryota</taxon>
        <taxon>Sar</taxon>
        <taxon>Stramenopiles</taxon>
        <taxon>Oomycota</taxon>
        <taxon>Peronosporomycetes</taxon>
        <taxon>Peronosporales</taxon>
        <taxon>Peronosporaceae</taxon>
        <taxon>Phytophthora</taxon>
    </lineage>
</organism>
<keyword evidence="4 5" id="KW-0472">Membrane</keyword>
<accession>A0A8T0LXX7</accession>
<feature type="transmembrane region" description="Helical" evidence="5">
    <location>
        <begin position="86"/>
        <end position="110"/>
    </location>
</feature>
<proteinExistence type="predicted"/>
<comment type="caution">
    <text evidence="6">The sequence shown here is derived from an EMBL/GenBank/DDBJ whole genome shotgun (WGS) entry which is preliminary data.</text>
</comment>
<comment type="subcellular location">
    <subcellularLocation>
        <location evidence="1">Membrane</location>
        <topology evidence="1">Multi-pass membrane protein</topology>
    </subcellularLocation>
</comment>